<feature type="domain" description="Antitoxin SocA-like Panacea" evidence="1">
    <location>
        <begin position="28"/>
        <end position="121"/>
    </location>
</feature>
<organism evidence="2 3">
    <name type="scientific">Cylindrospermum stagnale PCC 7417</name>
    <dbReference type="NCBI Taxonomy" id="56107"/>
    <lineage>
        <taxon>Bacteria</taxon>
        <taxon>Bacillati</taxon>
        <taxon>Cyanobacteriota</taxon>
        <taxon>Cyanophyceae</taxon>
        <taxon>Nostocales</taxon>
        <taxon>Nostocaceae</taxon>
        <taxon>Cylindrospermum</taxon>
    </lineage>
</organism>
<proteinExistence type="predicted"/>
<gene>
    <name evidence="2" type="ORF">Cylst_3465</name>
</gene>
<dbReference type="OrthoDB" id="9799173at2"/>
<name>K9X1K5_9NOST</name>
<dbReference type="EMBL" id="CP003642">
    <property type="protein sequence ID" value="AFZ25612.1"/>
    <property type="molecule type" value="Genomic_DNA"/>
</dbReference>
<evidence type="ECO:0000313" key="3">
    <source>
        <dbReference type="Proteomes" id="UP000010475"/>
    </source>
</evidence>
<protein>
    <submittedName>
        <fullName evidence="2">Putative phage-associated protein</fullName>
    </submittedName>
</protein>
<dbReference type="Proteomes" id="UP000010475">
    <property type="component" value="Chromosome"/>
</dbReference>
<dbReference type="KEGG" id="csg:Cylst_3465"/>
<dbReference type="PATRIC" id="fig|56107.3.peg.3806"/>
<dbReference type="eggNOG" id="COG3600">
    <property type="taxonomic scope" value="Bacteria"/>
</dbReference>
<dbReference type="RefSeq" id="WP_015208860.1">
    <property type="nucleotide sequence ID" value="NC_019757.1"/>
</dbReference>
<evidence type="ECO:0000313" key="2">
    <source>
        <dbReference type="EMBL" id="AFZ25612.1"/>
    </source>
</evidence>
<sequence length="145" mass="16811">MLSCHDVAKYFLAQTDEEAGDLISNLKLQKLLYYAQGFHLALYDEPLFSEPIEAWTYGPVVPEVFHEYKTFGSDAIPIPENIDFSKFDEQTLELLDEVYSVYGQFSAWKLRNMTYNEEPWKDTDVGNIITSNSLKNYFKTQLVNT</sequence>
<reference evidence="2 3" key="1">
    <citation type="submission" date="2012-06" db="EMBL/GenBank/DDBJ databases">
        <title>Finished chromosome of genome of Cylindrospermum stagnale PCC 7417.</title>
        <authorList>
            <consortium name="US DOE Joint Genome Institute"/>
            <person name="Gugger M."/>
            <person name="Coursin T."/>
            <person name="Rippka R."/>
            <person name="Tandeau De Marsac N."/>
            <person name="Huntemann M."/>
            <person name="Wei C.-L."/>
            <person name="Han J."/>
            <person name="Detter J.C."/>
            <person name="Han C."/>
            <person name="Tapia R."/>
            <person name="Chen A."/>
            <person name="Kyrpides N."/>
            <person name="Mavromatis K."/>
            <person name="Markowitz V."/>
            <person name="Szeto E."/>
            <person name="Ivanova N."/>
            <person name="Pagani I."/>
            <person name="Pati A."/>
            <person name="Goodwin L."/>
            <person name="Nordberg H.P."/>
            <person name="Cantor M.N."/>
            <person name="Hua S.X."/>
            <person name="Woyke T."/>
            <person name="Kerfeld C.A."/>
        </authorList>
    </citation>
    <scope>NUCLEOTIDE SEQUENCE [LARGE SCALE GENOMIC DNA]</scope>
    <source>
        <strain evidence="2 3">PCC 7417</strain>
    </source>
</reference>
<dbReference type="STRING" id="56107.Cylst_3465"/>
<accession>K9X1K5</accession>
<dbReference type="Pfam" id="PF13274">
    <property type="entry name" value="SocA_Panacea"/>
    <property type="match status" value="1"/>
</dbReference>
<dbReference type="InterPro" id="IPR025272">
    <property type="entry name" value="SocA_Panacea"/>
</dbReference>
<evidence type="ECO:0000259" key="1">
    <source>
        <dbReference type="Pfam" id="PF13274"/>
    </source>
</evidence>
<dbReference type="AlphaFoldDB" id="K9X1K5"/>
<dbReference type="HOGENOM" id="CLU_110683_4_0_3"/>
<keyword evidence="3" id="KW-1185">Reference proteome</keyword>